<organism evidence="2 3">
    <name type="scientific">Cladophialophora immunda</name>
    <dbReference type="NCBI Taxonomy" id="569365"/>
    <lineage>
        <taxon>Eukaryota</taxon>
        <taxon>Fungi</taxon>
        <taxon>Dikarya</taxon>
        <taxon>Ascomycota</taxon>
        <taxon>Pezizomycotina</taxon>
        <taxon>Eurotiomycetes</taxon>
        <taxon>Chaetothyriomycetidae</taxon>
        <taxon>Chaetothyriales</taxon>
        <taxon>Herpotrichiellaceae</taxon>
        <taxon>Cladophialophora</taxon>
    </lineage>
</organism>
<dbReference type="EMBL" id="KN847040">
    <property type="protein sequence ID" value="KIW34620.1"/>
    <property type="molecule type" value="Genomic_DNA"/>
</dbReference>
<dbReference type="HOGENOM" id="CLU_745969_0_0_1"/>
<evidence type="ECO:0000313" key="3">
    <source>
        <dbReference type="Proteomes" id="UP000054466"/>
    </source>
</evidence>
<keyword evidence="3" id="KW-1185">Reference proteome</keyword>
<feature type="compositionally biased region" description="Basic and acidic residues" evidence="1">
    <location>
        <begin position="277"/>
        <end position="306"/>
    </location>
</feature>
<protein>
    <submittedName>
        <fullName evidence="2">Uncharacterized protein</fullName>
    </submittedName>
</protein>
<sequence length="371" mass="41349">MCGSGCGLLYEPDVPLEDITCPCGKGYWNVFEERFVDGDQVRRGAAARRQYEARVRETLSAEEYTAKIRHQWIVHFLDCEIKRSMDDEAREKGVYSDATMRRALAELYEMSQGDYTSRGTSQTLGSPSALQALRPQGGDPRLSLMPPGDNDDQADTLETPVTTARAVRTDHITRQSRFPPGEGKNAGGELSYVPGGSRSGARADSTQARPPEFFLPSEGISLEVLKLYHERGVFGRQTSVESHSRDGKEGYLIEGQDLRYPTPTDIAKLKQDSRRFEAETITRLHTDRRPSTERREAYHKPDDRSLGHRRSSQAGEDSAGEIARGLTDLDVDSNAAREYHGGGSTVRRGSSSGISRRRKPPRRESLEPDDN</sequence>
<evidence type="ECO:0000256" key="1">
    <source>
        <dbReference type="SAM" id="MobiDB-lite"/>
    </source>
</evidence>
<dbReference type="OrthoDB" id="10644148at2759"/>
<dbReference type="RefSeq" id="XP_016254836.1">
    <property type="nucleotide sequence ID" value="XM_016387908.1"/>
</dbReference>
<reference evidence="2 3" key="1">
    <citation type="submission" date="2015-01" db="EMBL/GenBank/DDBJ databases">
        <title>The Genome Sequence of Cladophialophora immunda CBS83496.</title>
        <authorList>
            <consortium name="The Broad Institute Genomics Platform"/>
            <person name="Cuomo C."/>
            <person name="de Hoog S."/>
            <person name="Gorbushina A."/>
            <person name="Stielow B."/>
            <person name="Teixiera M."/>
            <person name="Abouelleil A."/>
            <person name="Chapman S.B."/>
            <person name="Priest M."/>
            <person name="Young S.K."/>
            <person name="Wortman J."/>
            <person name="Nusbaum C."/>
            <person name="Birren B."/>
        </authorList>
    </citation>
    <scope>NUCLEOTIDE SEQUENCE [LARGE SCALE GENOMIC DNA]</scope>
    <source>
        <strain evidence="2 3">CBS 83496</strain>
    </source>
</reference>
<feature type="compositionally biased region" description="Polar residues" evidence="1">
    <location>
        <begin position="114"/>
        <end position="129"/>
    </location>
</feature>
<accession>A0A0D2CXL5</accession>
<feature type="compositionally biased region" description="Basic and acidic residues" evidence="1">
    <location>
        <begin position="362"/>
        <end position="371"/>
    </location>
</feature>
<gene>
    <name evidence="2" type="ORF">PV07_01390</name>
</gene>
<feature type="region of interest" description="Disordered" evidence="1">
    <location>
        <begin position="114"/>
        <end position="214"/>
    </location>
</feature>
<feature type="compositionally biased region" description="Basic and acidic residues" evidence="1">
    <location>
        <begin position="242"/>
        <end position="251"/>
    </location>
</feature>
<proteinExistence type="predicted"/>
<feature type="region of interest" description="Disordered" evidence="1">
    <location>
        <begin position="238"/>
        <end position="257"/>
    </location>
</feature>
<evidence type="ECO:0000313" key="2">
    <source>
        <dbReference type="EMBL" id="KIW34620.1"/>
    </source>
</evidence>
<feature type="compositionally biased region" description="Low complexity" evidence="1">
    <location>
        <begin position="345"/>
        <end position="354"/>
    </location>
</feature>
<dbReference type="AlphaFoldDB" id="A0A0D2CXL5"/>
<dbReference type="Proteomes" id="UP000054466">
    <property type="component" value="Unassembled WGS sequence"/>
</dbReference>
<dbReference type="VEuPathDB" id="FungiDB:PV07_01390"/>
<dbReference type="GeneID" id="27340584"/>
<name>A0A0D2CXL5_9EURO</name>
<feature type="region of interest" description="Disordered" evidence="1">
    <location>
        <begin position="277"/>
        <end position="371"/>
    </location>
</feature>